<feature type="domain" description="Coenzyme Q-binding protein COQ10 START" evidence="1">
    <location>
        <begin position="31"/>
        <end position="151"/>
    </location>
</feature>
<accession>B0TFS0</accession>
<dbReference type="CDD" id="cd08861">
    <property type="entry name" value="OtcD1_ARO-CYC_like"/>
    <property type="match status" value="1"/>
</dbReference>
<dbReference type="STRING" id="498761.HM1_1942"/>
<dbReference type="EMBL" id="CP000930">
    <property type="protein sequence ID" value="ABZ84500.1"/>
    <property type="molecule type" value="Genomic_DNA"/>
</dbReference>
<organism evidence="2 3">
    <name type="scientific">Heliobacterium modesticaldum (strain ATCC 51547 / Ice1)</name>
    <dbReference type="NCBI Taxonomy" id="498761"/>
    <lineage>
        <taxon>Bacteria</taxon>
        <taxon>Bacillati</taxon>
        <taxon>Bacillota</taxon>
        <taxon>Clostridia</taxon>
        <taxon>Eubacteriales</taxon>
        <taxon>Heliobacteriaceae</taxon>
        <taxon>Heliomicrobium</taxon>
    </lineage>
</organism>
<dbReference type="HOGENOM" id="CLU_137983_1_0_9"/>
<name>B0TFS0_HELMI</name>
<dbReference type="KEGG" id="hmo:HM1_1942"/>
<proteinExistence type="predicted"/>
<evidence type="ECO:0000313" key="2">
    <source>
        <dbReference type="EMBL" id="ABZ84500.1"/>
    </source>
</evidence>
<evidence type="ECO:0000259" key="1">
    <source>
        <dbReference type="Pfam" id="PF03364"/>
    </source>
</evidence>
<protein>
    <submittedName>
        <fullName evidence="2">Streptomyces cyclase/dehydrase, putative</fullName>
    </submittedName>
</protein>
<gene>
    <name evidence="2" type="ORF">HM1_1942</name>
</gene>
<keyword evidence="3" id="KW-1185">Reference proteome</keyword>
<dbReference type="Proteomes" id="UP000008550">
    <property type="component" value="Chromosome"/>
</dbReference>
<dbReference type="AlphaFoldDB" id="B0TFS0"/>
<evidence type="ECO:0000313" key="3">
    <source>
        <dbReference type="Proteomes" id="UP000008550"/>
    </source>
</evidence>
<dbReference type="InterPro" id="IPR005031">
    <property type="entry name" value="COQ10_START"/>
</dbReference>
<sequence length="161" mass="18792">MCREERSRKKKKEGAVLMPCVEESLWIRGTVGDVYALASRMEDYPLFMRDVRAVRIVERGDGFTLTDWETDVDGRSFRWRERDEFYPDEGRIVYRQVSGDVKRFEGEWRFQATEGGCHVTLTVDFDLGIPMLGPLLHPLLMKKVRENSRSMLLAIKEKIEG</sequence>
<dbReference type="Gene3D" id="3.30.530.20">
    <property type="match status" value="1"/>
</dbReference>
<dbReference type="eggNOG" id="COG2867">
    <property type="taxonomic scope" value="Bacteria"/>
</dbReference>
<dbReference type="SUPFAM" id="SSF55961">
    <property type="entry name" value="Bet v1-like"/>
    <property type="match status" value="1"/>
</dbReference>
<reference evidence="2 3" key="1">
    <citation type="journal article" date="2008" name="J. Bacteriol.">
        <title>The genome of Heliobacterium modesticaldum, a phototrophic representative of the Firmicutes containing the simplest photosynthetic apparatus.</title>
        <authorList>
            <person name="Sattley W.M."/>
            <person name="Madigan M.T."/>
            <person name="Swingley W.D."/>
            <person name="Cheung P.C."/>
            <person name="Clocksin K.M."/>
            <person name="Conrad A.L."/>
            <person name="Dejesa L.C."/>
            <person name="Honchak B.M."/>
            <person name="Jung D.O."/>
            <person name="Karbach L.E."/>
            <person name="Kurdoglu A."/>
            <person name="Lahiri S."/>
            <person name="Mastrian S.D."/>
            <person name="Page L.E."/>
            <person name="Taylor H.L."/>
            <person name="Wang Z.T."/>
            <person name="Raymond J."/>
            <person name="Chen M."/>
            <person name="Blankenship R.E."/>
            <person name="Touchman J.W."/>
        </authorList>
    </citation>
    <scope>NUCLEOTIDE SEQUENCE [LARGE SCALE GENOMIC DNA]</scope>
    <source>
        <strain evidence="3">ATCC 51547 / Ice1</strain>
    </source>
</reference>
<dbReference type="InterPro" id="IPR023393">
    <property type="entry name" value="START-like_dom_sf"/>
</dbReference>
<dbReference type="Pfam" id="PF03364">
    <property type="entry name" value="Polyketide_cyc"/>
    <property type="match status" value="1"/>
</dbReference>